<dbReference type="EMBL" id="CP110424">
    <property type="protein sequence ID" value="WAQ83921.1"/>
    <property type="molecule type" value="Genomic_DNA"/>
</dbReference>
<dbReference type="RefSeq" id="XP_053019476.1">
    <property type="nucleotide sequence ID" value="XM_053168248.1"/>
</dbReference>
<feature type="compositionally biased region" description="Basic and acidic residues" evidence="1">
    <location>
        <begin position="1"/>
        <end position="10"/>
    </location>
</feature>
<name>A0ABY7CIH2_9BASI</name>
<organism evidence="2 3">
    <name type="scientific">Puccinia triticina</name>
    <dbReference type="NCBI Taxonomy" id="208348"/>
    <lineage>
        <taxon>Eukaryota</taxon>
        <taxon>Fungi</taxon>
        <taxon>Dikarya</taxon>
        <taxon>Basidiomycota</taxon>
        <taxon>Pucciniomycotina</taxon>
        <taxon>Pucciniomycetes</taxon>
        <taxon>Pucciniales</taxon>
        <taxon>Pucciniaceae</taxon>
        <taxon>Puccinia</taxon>
    </lineage>
</organism>
<evidence type="ECO:0000313" key="2">
    <source>
        <dbReference type="EMBL" id="WAQ83921.1"/>
    </source>
</evidence>
<dbReference type="GeneID" id="77809143"/>
<evidence type="ECO:0000256" key="1">
    <source>
        <dbReference type="SAM" id="MobiDB-lite"/>
    </source>
</evidence>
<proteinExistence type="predicted"/>
<gene>
    <name evidence="2" type="ORF">PtA15_4A371</name>
</gene>
<feature type="compositionally biased region" description="Low complexity" evidence="1">
    <location>
        <begin position="11"/>
        <end position="20"/>
    </location>
</feature>
<keyword evidence="3" id="KW-1185">Reference proteome</keyword>
<protein>
    <submittedName>
        <fullName evidence="2">Uncharacterized protein</fullName>
    </submittedName>
</protein>
<evidence type="ECO:0000313" key="3">
    <source>
        <dbReference type="Proteomes" id="UP001164743"/>
    </source>
</evidence>
<dbReference type="Proteomes" id="UP001164743">
    <property type="component" value="Chromosome 4A"/>
</dbReference>
<reference evidence="2" key="1">
    <citation type="submission" date="2022-10" db="EMBL/GenBank/DDBJ databases">
        <title>Puccinia triticina Genome sequencing and assembly.</title>
        <authorList>
            <person name="Li C."/>
        </authorList>
    </citation>
    <scope>NUCLEOTIDE SEQUENCE</scope>
    <source>
        <strain evidence="2">Pt15</strain>
    </source>
</reference>
<sequence length="83" mass="9042">MSCPREEMWARRGSVSSSVRCRSRAAEEPLTPPRQPSGGEGVNGTTAPLARLRATLCDATQEVRQQDWAQGGAIRAETGWDSR</sequence>
<feature type="region of interest" description="Disordered" evidence="1">
    <location>
        <begin position="1"/>
        <end position="47"/>
    </location>
</feature>
<accession>A0ABY7CIH2</accession>